<dbReference type="InterPro" id="IPR044528">
    <property type="entry name" value="POD-like_MBL-fold"/>
</dbReference>
<dbReference type="EMBL" id="JADQDF010000001">
    <property type="protein sequence ID" value="MBW0127038.1"/>
    <property type="molecule type" value="Genomic_DNA"/>
</dbReference>
<dbReference type="SMART" id="SM00849">
    <property type="entry name" value="Lactamase_B"/>
    <property type="match status" value="1"/>
</dbReference>
<sequence length="478" mass="51461">MNAPSDTLNESSARFRVETIETTSLGDRSYLVHDGETAVVVDPQRDIDRITALLTERGLRPSHVVETHVHNDYVSGGLELARTTGATYVLATGDELRFPYQPVTDGDVLEAGRMRLRVLHTPGHTHHHVSYVLQDADGQTHAVFTGGSMLYGATGRTDLVRPEDTEQLTHAQYHSVRRLAAELPPDTPVYPTHGFGSFCSATPTSGDASTVGAQAGTNPALTLAEQDYVETLIAGLGAFPAYYAHMGPLNRAGAGPVDLSLPEPVDPAELRGRIQAGEWVVDLRERTAFAAGHVAGSLGFELSTNFLTYLGWLYPWGAPLTLIGESAEQITQARRELVRIGIDRLAGIAHGTIDELADRQPLRSYPTSDFPGLAAALAERPGAFTVLDARRDDERAAGGVTGSIHIPIHELTDRADEVPDGETWVYCGSGYRASIAASILDRPGRDLVLVDDSYTHATDAGLHTEQPEHTEQPGSARS</sequence>
<dbReference type="PROSITE" id="PS50206">
    <property type="entry name" value="RHODANESE_3"/>
    <property type="match status" value="1"/>
</dbReference>
<dbReference type="Pfam" id="PF00753">
    <property type="entry name" value="Lactamase_B"/>
    <property type="match status" value="1"/>
</dbReference>
<accession>A0ABS6U487</accession>
<dbReference type="PANTHER" id="PTHR43084">
    <property type="entry name" value="PERSULFIDE DIOXYGENASE ETHE1"/>
    <property type="match status" value="1"/>
</dbReference>
<evidence type="ECO:0000313" key="4">
    <source>
        <dbReference type="EMBL" id="MBW0127038.1"/>
    </source>
</evidence>
<organism evidence="4 5">
    <name type="scientific">Pseudonocardia oceani</name>
    <dbReference type="NCBI Taxonomy" id="2792013"/>
    <lineage>
        <taxon>Bacteria</taxon>
        <taxon>Bacillati</taxon>
        <taxon>Actinomycetota</taxon>
        <taxon>Actinomycetes</taxon>
        <taxon>Pseudonocardiales</taxon>
        <taxon>Pseudonocardiaceae</taxon>
        <taxon>Pseudonocardia</taxon>
    </lineage>
</organism>
<dbReference type="PANTHER" id="PTHR43084:SF1">
    <property type="entry name" value="PERSULFIDE DIOXYGENASE ETHE1, MITOCHONDRIAL"/>
    <property type="match status" value="1"/>
</dbReference>
<comment type="caution">
    <text evidence="4">The sequence shown here is derived from an EMBL/GenBank/DDBJ whole genome shotgun (WGS) entry which is preliminary data.</text>
</comment>
<dbReference type="Pfam" id="PF00581">
    <property type="entry name" value="Rhodanese"/>
    <property type="match status" value="1"/>
</dbReference>
<dbReference type="Proteomes" id="UP000694300">
    <property type="component" value="Unassembled WGS sequence"/>
</dbReference>
<proteinExistence type="predicted"/>
<name>A0ABS6U487_9PSEU</name>
<keyword evidence="1" id="KW-0479">Metal-binding</keyword>
<evidence type="ECO:0000313" key="5">
    <source>
        <dbReference type="Proteomes" id="UP000694300"/>
    </source>
</evidence>
<dbReference type="SMART" id="SM00450">
    <property type="entry name" value="RHOD"/>
    <property type="match status" value="1"/>
</dbReference>
<dbReference type="RefSeq" id="WP_218595322.1">
    <property type="nucleotide sequence ID" value="NZ_JADQDF010000001.1"/>
</dbReference>
<feature type="domain" description="Rhodanese" evidence="3">
    <location>
        <begin position="380"/>
        <end position="466"/>
    </location>
</feature>
<dbReference type="InterPro" id="IPR051682">
    <property type="entry name" value="Mito_Persulfide_Diox"/>
</dbReference>
<evidence type="ECO:0000259" key="3">
    <source>
        <dbReference type="PROSITE" id="PS50206"/>
    </source>
</evidence>
<dbReference type="InterPro" id="IPR001279">
    <property type="entry name" value="Metallo-B-lactamas"/>
</dbReference>
<evidence type="ECO:0000256" key="2">
    <source>
        <dbReference type="SAM" id="MobiDB-lite"/>
    </source>
</evidence>
<evidence type="ECO:0000256" key="1">
    <source>
        <dbReference type="ARBA" id="ARBA00022723"/>
    </source>
</evidence>
<protein>
    <submittedName>
        <fullName evidence="4">MBL fold metallo-hydrolase</fullName>
    </submittedName>
</protein>
<keyword evidence="5" id="KW-1185">Reference proteome</keyword>
<feature type="region of interest" description="Disordered" evidence="2">
    <location>
        <begin position="458"/>
        <end position="478"/>
    </location>
</feature>
<reference evidence="4 5" key="1">
    <citation type="submission" date="2020-11" db="EMBL/GenBank/DDBJ databases">
        <title>Pseudonocardia abyssalis sp. nov. and Pseudonocardia oceani sp. nov., description and phylogenomic analysis of two novel actinomycetes isolated from the deep Southern Ocean.</title>
        <authorList>
            <person name="Parra J."/>
        </authorList>
    </citation>
    <scope>NUCLEOTIDE SEQUENCE [LARGE SCALE GENOMIC DNA]</scope>
    <source>
        <strain evidence="5">KRD185</strain>
    </source>
</reference>
<gene>
    <name evidence="4" type="ORF">I4I82_05000</name>
</gene>
<dbReference type="CDD" id="cd07724">
    <property type="entry name" value="POD-like_MBL-fold"/>
    <property type="match status" value="1"/>
</dbReference>
<dbReference type="InterPro" id="IPR001763">
    <property type="entry name" value="Rhodanese-like_dom"/>
</dbReference>